<accession>A0A175Y0N9</accession>
<feature type="region of interest" description="Disordered" evidence="1">
    <location>
        <begin position="1"/>
        <end position="28"/>
    </location>
</feature>
<proteinExistence type="predicted"/>
<name>A0A175Y0N9_9SPHN</name>
<comment type="caution">
    <text evidence="2">The sequence shown here is derived from an EMBL/GenBank/DDBJ whole genome shotgun (WGS) entry which is preliminary data.</text>
</comment>
<sequence>MSVRQPDLFYGDRQPPRSPRPERAYRPEERGKAKAFAWESMGAWVRHMHRLFAIESPSSDHYARTRATARCLTVERIRECRHDDDLARCEAMLVEARSGWLYGLDRAFTRAERGTLLVEVRNRRCLLAIGRMTAKPKGPRFDPTRMPDAVLLRLIQTHTDARVLKALRAERQRRGAVASHNGKL</sequence>
<dbReference type="EMBL" id="LQCK02000068">
    <property type="protein sequence ID" value="KZB93510.1"/>
    <property type="molecule type" value="Genomic_DNA"/>
</dbReference>
<dbReference type="AlphaFoldDB" id="A0A175Y0N9"/>
<feature type="compositionally biased region" description="Basic and acidic residues" evidence="1">
    <location>
        <begin position="19"/>
        <end position="28"/>
    </location>
</feature>
<evidence type="ECO:0000256" key="1">
    <source>
        <dbReference type="SAM" id="MobiDB-lite"/>
    </source>
</evidence>
<gene>
    <name evidence="2" type="ORF">AVM11_11590</name>
</gene>
<dbReference type="Proteomes" id="UP000078460">
    <property type="component" value="Unassembled WGS sequence"/>
</dbReference>
<dbReference type="KEGG" id="smy:BJP26_14395"/>
<dbReference type="STRING" id="621456.BJP26_14395"/>
<evidence type="ECO:0000313" key="3">
    <source>
        <dbReference type="Proteomes" id="UP000078460"/>
    </source>
</evidence>
<protein>
    <submittedName>
        <fullName evidence="2">Uncharacterized protein</fullName>
    </submittedName>
</protein>
<reference evidence="2" key="1">
    <citation type="submission" date="2016-03" db="EMBL/GenBank/DDBJ databases">
        <title>Sphingomonas melonis TY, whole genome shotgun sequencing.</title>
        <authorList>
            <person name="Wang H."/>
            <person name="Zhu P."/>
        </authorList>
    </citation>
    <scope>NUCLEOTIDE SEQUENCE [LARGE SCALE GENOMIC DNA]</scope>
    <source>
        <strain evidence="2">TY</strain>
    </source>
</reference>
<organism evidence="2 3">
    <name type="scientific">Sphingomonas melonis TY</name>
    <dbReference type="NCBI Taxonomy" id="621456"/>
    <lineage>
        <taxon>Bacteria</taxon>
        <taxon>Pseudomonadati</taxon>
        <taxon>Pseudomonadota</taxon>
        <taxon>Alphaproteobacteria</taxon>
        <taxon>Sphingomonadales</taxon>
        <taxon>Sphingomonadaceae</taxon>
        <taxon>Sphingomonas</taxon>
    </lineage>
</organism>
<evidence type="ECO:0000313" key="2">
    <source>
        <dbReference type="EMBL" id="KZB93510.1"/>
    </source>
</evidence>
<keyword evidence="3" id="KW-1185">Reference proteome</keyword>